<name>A0A8J2ZXR6_9BACL</name>
<reference evidence="2" key="2">
    <citation type="submission" date="2020-09" db="EMBL/GenBank/DDBJ databases">
        <authorList>
            <person name="Sun Q."/>
            <person name="Zhou Y."/>
        </authorList>
    </citation>
    <scope>NUCLEOTIDE SEQUENCE</scope>
    <source>
        <strain evidence="2">CGMCC 1.12777</strain>
    </source>
</reference>
<dbReference type="EMBL" id="BMFV01000024">
    <property type="protein sequence ID" value="GGH84916.1"/>
    <property type="molecule type" value="Genomic_DNA"/>
</dbReference>
<dbReference type="AlphaFoldDB" id="A0A8J2ZXR6"/>
<protein>
    <submittedName>
        <fullName evidence="2">Uncharacterized protein</fullName>
    </submittedName>
</protein>
<keyword evidence="3" id="KW-1185">Reference proteome</keyword>
<feature type="region of interest" description="Disordered" evidence="1">
    <location>
        <begin position="56"/>
        <end position="85"/>
    </location>
</feature>
<accession>A0A8J2ZXR6</accession>
<dbReference type="Proteomes" id="UP000656813">
    <property type="component" value="Unassembled WGS sequence"/>
</dbReference>
<reference evidence="2" key="1">
    <citation type="journal article" date="2014" name="Int. J. Syst. Evol. Microbiol.">
        <title>Complete genome sequence of Corynebacterium casei LMG S-19264T (=DSM 44701T), isolated from a smear-ripened cheese.</title>
        <authorList>
            <consortium name="US DOE Joint Genome Institute (JGI-PGF)"/>
            <person name="Walter F."/>
            <person name="Albersmeier A."/>
            <person name="Kalinowski J."/>
            <person name="Ruckert C."/>
        </authorList>
    </citation>
    <scope>NUCLEOTIDE SEQUENCE</scope>
    <source>
        <strain evidence="2">CGMCC 1.12777</strain>
    </source>
</reference>
<evidence type="ECO:0000256" key="1">
    <source>
        <dbReference type="SAM" id="MobiDB-lite"/>
    </source>
</evidence>
<gene>
    <name evidence="2" type="ORF">GCM10007096_29090</name>
</gene>
<feature type="compositionally biased region" description="Polar residues" evidence="1">
    <location>
        <begin position="56"/>
        <end position="67"/>
    </location>
</feature>
<dbReference type="InterPro" id="IPR020534">
    <property type="entry name" value="Uncharacterised_YqxA"/>
</dbReference>
<dbReference type="Pfam" id="PF12438">
    <property type="entry name" value="DUF3679"/>
    <property type="match status" value="1"/>
</dbReference>
<proteinExistence type="predicted"/>
<dbReference type="RefSeq" id="WP_188498111.1">
    <property type="nucleotide sequence ID" value="NZ_BMFV01000024.1"/>
</dbReference>
<comment type="caution">
    <text evidence="2">The sequence shown here is derived from an EMBL/GenBank/DDBJ whole genome shotgun (WGS) entry which is preliminary data.</text>
</comment>
<organism evidence="2 3">
    <name type="scientific">Pullulanibacillus pueri</name>
    <dbReference type="NCBI Taxonomy" id="1437324"/>
    <lineage>
        <taxon>Bacteria</taxon>
        <taxon>Bacillati</taxon>
        <taxon>Bacillota</taxon>
        <taxon>Bacilli</taxon>
        <taxon>Bacillales</taxon>
        <taxon>Sporolactobacillaceae</taxon>
        <taxon>Pullulanibacillus</taxon>
    </lineage>
</organism>
<evidence type="ECO:0000313" key="2">
    <source>
        <dbReference type="EMBL" id="GGH84916.1"/>
    </source>
</evidence>
<evidence type="ECO:0000313" key="3">
    <source>
        <dbReference type="Proteomes" id="UP000656813"/>
    </source>
</evidence>
<sequence length="137" mass="15117">MKTFMLKSLLLITLLCCALLYGMELTKDNMIDMKGLDNSQDKTSLLDFNIPQLTSHSEETPVTTTQKSDQEVETPKKAKATSAEPSIEDRIQHLNDIETFNPFSELGDKVGQGVSGVFTKGIEVTASVFNSVINVFL</sequence>